<dbReference type="SMART" id="SM00028">
    <property type="entry name" value="TPR"/>
    <property type="match status" value="3"/>
</dbReference>
<dbReference type="Pfam" id="PF13181">
    <property type="entry name" value="TPR_8"/>
    <property type="match status" value="1"/>
</dbReference>
<keyword evidence="5" id="KW-1185">Reference proteome</keyword>
<evidence type="ECO:0000256" key="1">
    <source>
        <dbReference type="ARBA" id="ARBA00022737"/>
    </source>
</evidence>
<dbReference type="EMBL" id="CP046565">
    <property type="protein sequence ID" value="QJD29108.1"/>
    <property type="molecule type" value="Genomic_DNA"/>
</dbReference>
<dbReference type="PANTHER" id="PTHR44943:SF8">
    <property type="entry name" value="TPR REPEAT-CONTAINING PROTEIN MJ0263"/>
    <property type="match status" value="1"/>
</dbReference>
<dbReference type="Pfam" id="PF07719">
    <property type="entry name" value="TPR_2"/>
    <property type="match status" value="1"/>
</dbReference>
<evidence type="ECO:0000256" key="2">
    <source>
        <dbReference type="ARBA" id="ARBA00022803"/>
    </source>
</evidence>
<dbReference type="SUPFAM" id="SSF48452">
    <property type="entry name" value="TPR-like"/>
    <property type="match status" value="1"/>
</dbReference>
<dbReference type="PANTHER" id="PTHR44943">
    <property type="entry name" value="CELLULOSE SYNTHASE OPERON PROTEIN C"/>
    <property type="match status" value="1"/>
</dbReference>
<dbReference type="InterPro" id="IPR051685">
    <property type="entry name" value="Ycf3/AcsC/BcsC/TPR_MFPF"/>
</dbReference>
<evidence type="ECO:0000313" key="5">
    <source>
        <dbReference type="Proteomes" id="UP000503004"/>
    </source>
</evidence>
<feature type="repeat" description="TPR" evidence="3">
    <location>
        <begin position="37"/>
        <end position="70"/>
    </location>
</feature>
<feature type="repeat" description="TPR" evidence="3">
    <location>
        <begin position="71"/>
        <end position="104"/>
    </location>
</feature>
<dbReference type="InterPro" id="IPR019734">
    <property type="entry name" value="TPR_rpt"/>
</dbReference>
<name>A0A858Q5I6_9GAMM</name>
<dbReference type="AlphaFoldDB" id="A0A858Q5I6"/>
<dbReference type="PROSITE" id="PS50293">
    <property type="entry name" value="TPR_REGION"/>
    <property type="match status" value="1"/>
</dbReference>
<sequence>MKGWLALSALLGTVAACTTPEQRPHAANDPYGELGAADLYVQKGVRYMERGALEVALEDLTHAVELDPANSDAHDALAILYEKLGKTEEADKHFREALSLNPANYSAFNNYGRFLCNTGHPQDAMEKFEVAYSTPLYPQPWIPLSNAGACLRRAGRTAEAEAYLRQALDKNPNYPPALLEMAHVSLEARQYLSTRAFLQRYQAIAGETPETQWLGAQTELALGNVGEARRLADRLGEAFPDSAEAVQARRLFGKH</sequence>
<dbReference type="InterPro" id="IPR011990">
    <property type="entry name" value="TPR-like_helical_dom_sf"/>
</dbReference>
<keyword evidence="2 3" id="KW-0802">TPR repeat</keyword>
<dbReference type="NCBIfam" id="TIGR02521">
    <property type="entry name" value="type_IV_pilW"/>
    <property type="match status" value="1"/>
</dbReference>
<dbReference type="PROSITE" id="PS50005">
    <property type="entry name" value="TPR"/>
    <property type="match status" value="2"/>
</dbReference>
<keyword evidence="1" id="KW-0677">Repeat</keyword>
<dbReference type="Gene3D" id="1.25.40.10">
    <property type="entry name" value="Tetratricopeptide repeat domain"/>
    <property type="match status" value="1"/>
</dbReference>
<protein>
    <submittedName>
        <fullName evidence="4">Type IV pilus biogenesis/stability protein PilW</fullName>
    </submittedName>
</protein>
<dbReference type="KEGG" id="metu:GNH96_03410"/>
<organism evidence="4 5">
    <name type="scientific">Methylococcus geothermalis</name>
    <dbReference type="NCBI Taxonomy" id="2681310"/>
    <lineage>
        <taxon>Bacteria</taxon>
        <taxon>Pseudomonadati</taxon>
        <taxon>Pseudomonadota</taxon>
        <taxon>Gammaproteobacteria</taxon>
        <taxon>Methylococcales</taxon>
        <taxon>Methylococcaceae</taxon>
        <taxon>Methylococcus</taxon>
    </lineage>
</organism>
<evidence type="ECO:0000313" key="4">
    <source>
        <dbReference type="EMBL" id="QJD29108.1"/>
    </source>
</evidence>
<dbReference type="PROSITE" id="PS51257">
    <property type="entry name" value="PROKAR_LIPOPROTEIN"/>
    <property type="match status" value="1"/>
</dbReference>
<gene>
    <name evidence="4" type="primary">pilW</name>
    <name evidence="4" type="ORF">GNH96_03410</name>
</gene>
<evidence type="ECO:0000256" key="3">
    <source>
        <dbReference type="PROSITE-ProRule" id="PRU00339"/>
    </source>
</evidence>
<reference evidence="5" key="1">
    <citation type="submission" date="2019-12" db="EMBL/GenBank/DDBJ databases">
        <authorList>
            <person name="Awala S.I."/>
            <person name="Rhee S.K."/>
        </authorList>
    </citation>
    <scope>NUCLEOTIDE SEQUENCE [LARGE SCALE GENOMIC DNA]</scope>
    <source>
        <strain evidence="5">IM1</strain>
    </source>
</reference>
<dbReference type="Proteomes" id="UP000503004">
    <property type="component" value="Chromosome"/>
</dbReference>
<dbReference type="RefSeq" id="WP_169602297.1">
    <property type="nucleotide sequence ID" value="NZ_CP046565.1"/>
</dbReference>
<dbReference type="Pfam" id="PF14559">
    <property type="entry name" value="TPR_19"/>
    <property type="match status" value="1"/>
</dbReference>
<dbReference type="InterPro" id="IPR013360">
    <property type="entry name" value="Pilus_4_PilW"/>
</dbReference>
<accession>A0A858Q5I6</accession>
<proteinExistence type="predicted"/>
<dbReference type="InterPro" id="IPR013105">
    <property type="entry name" value="TPR_2"/>
</dbReference>